<name>A0ABN1T9V1_9ACTN</name>
<dbReference type="InterPro" id="IPR036397">
    <property type="entry name" value="RNaseH_sf"/>
</dbReference>
<dbReference type="CDD" id="cd06127">
    <property type="entry name" value="DEDDh"/>
    <property type="match status" value="1"/>
</dbReference>
<reference evidence="5 6" key="1">
    <citation type="journal article" date="2019" name="Int. J. Syst. Evol. Microbiol.">
        <title>The Global Catalogue of Microorganisms (GCM) 10K type strain sequencing project: providing services to taxonomists for standard genome sequencing and annotation.</title>
        <authorList>
            <consortium name="The Broad Institute Genomics Platform"/>
            <consortium name="The Broad Institute Genome Sequencing Center for Infectious Disease"/>
            <person name="Wu L."/>
            <person name="Ma J."/>
        </authorList>
    </citation>
    <scope>NUCLEOTIDE SEQUENCE [LARGE SCALE GENOMIC DNA]</scope>
    <source>
        <strain evidence="5 6">JCM 13004</strain>
    </source>
</reference>
<dbReference type="PANTHER" id="PTHR30231">
    <property type="entry name" value="DNA POLYMERASE III SUBUNIT EPSILON"/>
    <property type="match status" value="1"/>
</dbReference>
<dbReference type="NCBIfam" id="NF005927">
    <property type="entry name" value="PRK07942.1"/>
    <property type="match status" value="1"/>
</dbReference>
<dbReference type="PANTHER" id="PTHR30231:SF4">
    <property type="entry name" value="PROTEIN NEN2"/>
    <property type="match status" value="1"/>
</dbReference>
<keyword evidence="1" id="KW-0540">Nuclease</keyword>
<dbReference type="InterPro" id="IPR012337">
    <property type="entry name" value="RNaseH-like_sf"/>
</dbReference>
<organism evidence="5 6">
    <name type="scientific">Kitasatospora nipponensis</name>
    <dbReference type="NCBI Taxonomy" id="258049"/>
    <lineage>
        <taxon>Bacteria</taxon>
        <taxon>Bacillati</taxon>
        <taxon>Actinomycetota</taxon>
        <taxon>Actinomycetes</taxon>
        <taxon>Kitasatosporales</taxon>
        <taxon>Streptomycetaceae</taxon>
        <taxon>Kitasatospora</taxon>
    </lineage>
</organism>
<dbReference type="Pfam" id="PF00929">
    <property type="entry name" value="RNase_T"/>
    <property type="match status" value="1"/>
</dbReference>
<evidence type="ECO:0000259" key="4">
    <source>
        <dbReference type="SMART" id="SM00479"/>
    </source>
</evidence>
<dbReference type="InterPro" id="IPR013520">
    <property type="entry name" value="Ribonucl_H"/>
</dbReference>
<dbReference type="Proteomes" id="UP001500037">
    <property type="component" value="Unassembled WGS sequence"/>
</dbReference>
<keyword evidence="6" id="KW-1185">Reference proteome</keyword>
<dbReference type="EMBL" id="BAAALF010000353">
    <property type="protein sequence ID" value="GAA1069823.1"/>
    <property type="molecule type" value="Genomic_DNA"/>
</dbReference>
<accession>A0ABN1T9V1</accession>
<dbReference type="Gene3D" id="3.30.420.10">
    <property type="entry name" value="Ribonuclease H-like superfamily/Ribonuclease H"/>
    <property type="match status" value="1"/>
</dbReference>
<dbReference type="GO" id="GO:0004527">
    <property type="term" value="F:exonuclease activity"/>
    <property type="evidence" value="ECO:0007669"/>
    <property type="project" value="UniProtKB-KW"/>
</dbReference>
<gene>
    <name evidence="5" type="ORF">GCM10009665_77520</name>
</gene>
<evidence type="ECO:0000256" key="3">
    <source>
        <dbReference type="ARBA" id="ARBA00022839"/>
    </source>
</evidence>
<evidence type="ECO:0000313" key="6">
    <source>
        <dbReference type="Proteomes" id="UP001500037"/>
    </source>
</evidence>
<evidence type="ECO:0000256" key="2">
    <source>
        <dbReference type="ARBA" id="ARBA00022801"/>
    </source>
</evidence>
<evidence type="ECO:0000313" key="5">
    <source>
        <dbReference type="EMBL" id="GAA1069823.1"/>
    </source>
</evidence>
<evidence type="ECO:0000256" key="1">
    <source>
        <dbReference type="ARBA" id="ARBA00022722"/>
    </source>
</evidence>
<feature type="domain" description="Exonuclease" evidence="4">
    <location>
        <begin position="48"/>
        <end position="229"/>
    </location>
</feature>
<dbReference type="SUPFAM" id="SSF53098">
    <property type="entry name" value="Ribonuclease H-like"/>
    <property type="match status" value="1"/>
</dbReference>
<sequence>MMGPGNAQVDGEALVMGELSNGALPAGEIGVAVRPVRGGGGVRWWQGPLVGFDLETTGTDPAESRIVSAALVEAVGGVPVRTTGWLLDPGVPIPADAQAIHGISDEQARTRGRPAGPAVEEIAAALCERLGEGSPVVAFNAPFDLSLLDAELRRHGRPALAERLAGRLVAPVLDALVIDRAVDRYRKGSRSLQRVCEVYGVELLDAHEAAADALAAVRVAVALGERYPGQVGELTLTALHERQVDWHREWAEGLQSWLRQSKNPQAVVDARWPMR</sequence>
<proteinExistence type="predicted"/>
<protein>
    <submittedName>
        <fullName evidence="5">3'-5' exonuclease</fullName>
    </submittedName>
</protein>
<dbReference type="SMART" id="SM00479">
    <property type="entry name" value="EXOIII"/>
    <property type="match status" value="1"/>
</dbReference>
<comment type="caution">
    <text evidence="5">The sequence shown here is derived from an EMBL/GenBank/DDBJ whole genome shotgun (WGS) entry which is preliminary data.</text>
</comment>
<keyword evidence="3 5" id="KW-0269">Exonuclease</keyword>
<keyword evidence="2" id="KW-0378">Hydrolase</keyword>